<keyword evidence="5" id="KW-1185">Reference proteome</keyword>
<dbReference type="Proteomes" id="UP000035352">
    <property type="component" value="Chromosome"/>
</dbReference>
<gene>
    <name evidence="4" type="ORF">AAW51_5178</name>
</gene>
<protein>
    <submittedName>
        <fullName evidence="4">Chitin binding protein</fullName>
    </submittedName>
</protein>
<sequence length="524" mass="55217">MLQPSLQRLLLAAAAWAAGGAACAHGLIQDPPSRNWFCGSVTKPNHTGSAAQHPECAQAFAADRNGGYNFMSVLTHTRGRAAVTPLPQHVCGFGSETWKGGATPWDTAMNWPTSKMSAGRHKFTWNISWGPHFDDTEEFRYWITKPGFVFSPTKPLTWDDFEPAPFCTLKYDDKNPQANGDVVAAKATQQFHTYCSVPVRSGRHVIYGEWGRLPPTLERFHSCADVVFDGGTAPGPKVEARIAAQPDVEALTGQGSLVLDGSGSAGAGLSYKWTLNAPNPGLYRFENSTAATTRLHYAAPTAAGTVQVSLQVSGADGRSSTSKSFTHQPASASTWTDLGALTQTARALQAGDKVQLRLVSRAGQDRYVPATPLTLTAANAGATAWPLALARAVNAEAGVVRVGVLKGGQVTPAADGTANRVYANGADLASAFVQVQGAAAPVTASYSVSNDWQSGYCATLKVTNNGSTAVANWSASLPVVGTVNQVWNAVHTQSGNRLSLSGPPWQRDLAPGASYTQAGFCADK</sequence>
<dbReference type="GO" id="GO:0005975">
    <property type="term" value="P:carbohydrate metabolic process"/>
    <property type="evidence" value="ECO:0007669"/>
    <property type="project" value="InterPro"/>
</dbReference>
<keyword evidence="1" id="KW-0147">Chitin-binding</keyword>
<name>A0A0G3BR22_9BURK</name>
<feature type="signal peptide" evidence="2">
    <location>
        <begin position="1"/>
        <end position="24"/>
    </location>
</feature>
<dbReference type="InterPro" id="IPR013783">
    <property type="entry name" value="Ig-like_fold"/>
</dbReference>
<dbReference type="RefSeq" id="WP_083438585.1">
    <property type="nucleotide sequence ID" value="NZ_CP011371.1"/>
</dbReference>
<dbReference type="InterPro" id="IPR008965">
    <property type="entry name" value="CBM2/CBM3_carb-bd_dom_sf"/>
</dbReference>
<dbReference type="Pfam" id="PF03067">
    <property type="entry name" value="LPMO_10"/>
    <property type="match status" value="1"/>
</dbReference>
<dbReference type="Gene3D" id="3.30.70.2150">
    <property type="match status" value="1"/>
</dbReference>
<dbReference type="SMART" id="SM00637">
    <property type="entry name" value="CBD_II"/>
    <property type="match status" value="1"/>
</dbReference>
<dbReference type="InterPro" id="IPR001919">
    <property type="entry name" value="CBD2"/>
</dbReference>
<dbReference type="STRING" id="413882.AAW51_5178"/>
<dbReference type="GO" id="GO:0008061">
    <property type="term" value="F:chitin binding"/>
    <property type="evidence" value="ECO:0007669"/>
    <property type="project" value="UniProtKB-KW"/>
</dbReference>
<dbReference type="PROSITE" id="PS51173">
    <property type="entry name" value="CBM2"/>
    <property type="match status" value="1"/>
</dbReference>
<dbReference type="InterPro" id="IPR014756">
    <property type="entry name" value="Ig_E-set"/>
</dbReference>
<dbReference type="Pfam" id="PF18416">
    <property type="entry name" value="GbpA_2"/>
    <property type="match status" value="1"/>
</dbReference>
<accession>A0A0G3BR22</accession>
<dbReference type="CDD" id="cd21177">
    <property type="entry name" value="LPMO_AA10"/>
    <property type="match status" value="1"/>
</dbReference>
<dbReference type="SUPFAM" id="SSF81296">
    <property type="entry name" value="E set domains"/>
    <property type="match status" value="1"/>
</dbReference>
<dbReference type="GO" id="GO:0030247">
    <property type="term" value="F:polysaccharide binding"/>
    <property type="evidence" value="ECO:0007669"/>
    <property type="project" value="UniProtKB-UniRule"/>
</dbReference>
<evidence type="ECO:0000256" key="2">
    <source>
        <dbReference type="SAM" id="SignalP"/>
    </source>
</evidence>
<dbReference type="InterPro" id="IPR012291">
    <property type="entry name" value="CBM2_carb-bd_dom_sf"/>
</dbReference>
<reference evidence="4 5" key="1">
    <citation type="submission" date="2015-05" db="EMBL/GenBank/DDBJ databases">
        <authorList>
            <person name="Tang B."/>
            <person name="Yu Y."/>
        </authorList>
    </citation>
    <scope>NUCLEOTIDE SEQUENCE [LARGE SCALE GENOMIC DNA]</scope>
    <source>
        <strain evidence="4 5">DSM 7029</strain>
    </source>
</reference>
<dbReference type="Pfam" id="PF00553">
    <property type="entry name" value="CBM_2"/>
    <property type="match status" value="1"/>
</dbReference>
<dbReference type="OrthoDB" id="3675244at2"/>
<feature type="domain" description="CBM2" evidence="3">
    <location>
        <begin position="435"/>
        <end position="524"/>
    </location>
</feature>
<organism evidence="4 5">
    <name type="scientific">Caldimonas brevitalea</name>
    <dbReference type="NCBI Taxonomy" id="413882"/>
    <lineage>
        <taxon>Bacteria</taxon>
        <taxon>Pseudomonadati</taxon>
        <taxon>Pseudomonadota</taxon>
        <taxon>Betaproteobacteria</taxon>
        <taxon>Burkholderiales</taxon>
        <taxon>Sphaerotilaceae</taxon>
        <taxon>Caldimonas</taxon>
    </lineage>
</organism>
<dbReference type="GO" id="GO:0004553">
    <property type="term" value="F:hydrolase activity, hydrolyzing O-glycosyl compounds"/>
    <property type="evidence" value="ECO:0007669"/>
    <property type="project" value="InterPro"/>
</dbReference>
<dbReference type="EMBL" id="CP011371">
    <property type="protein sequence ID" value="AKJ31869.1"/>
    <property type="molecule type" value="Genomic_DNA"/>
</dbReference>
<evidence type="ECO:0000313" key="4">
    <source>
        <dbReference type="EMBL" id="AKJ31869.1"/>
    </source>
</evidence>
<evidence type="ECO:0000259" key="3">
    <source>
        <dbReference type="PROSITE" id="PS51173"/>
    </source>
</evidence>
<dbReference type="Gene3D" id="2.60.40.290">
    <property type="match status" value="1"/>
</dbReference>
<dbReference type="KEGG" id="pbh:AAW51_5178"/>
<dbReference type="AlphaFoldDB" id="A0A0G3BR22"/>
<dbReference type="Gene3D" id="2.70.50.50">
    <property type="entry name" value="chitin-binding protein cbp21"/>
    <property type="match status" value="1"/>
</dbReference>
<dbReference type="Gene3D" id="2.60.40.10">
    <property type="entry name" value="Immunoglobulins"/>
    <property type="match status" value="1"/>
</dbReference>
<dbReference type="SUPFAM" id="SSF49384">
    <property type="entry name" value="Carbohydrate-binding domain"/>
    <property type="match status" value="1"/>
</dbReference>
<dbReference type="InterPro" id="IPR041029">
    <property type="entry name" value="GbpA_2"/>
</dbReference>
<evidence type="ECO:0000256" key="1">
    <source>
        <dbReference type="ARBA" id="ARBA00022669"/>
    </source>
</evidence>
<evidence type="ECO:0000313" key="5">
    <source>
        <dbReference type="Proteomes" id="UP000035352"/>
    </source>
</evidence>
<dbReference type="InterPro" id="IPR004302">
    <property type="entry name" value="Cellulose/chitin-bd_N"/>
</dbReference>
<keyword evidence="2" id="KW-0732">Signal</keyword>
<proteinExistence type="predicted"/>
<feature type="chain" id="PRO_5005183648" evidence="2">
    <location>
        <begin position="25"/>
        <end position="524"/>
    </location>
</feature>